<dbReference type="EMBL" id="JAASUB010000006">
    <property type="protein sequence ID" value="MBC1509458.1"/>
    <property type="molecule type" value="Genomic_DNA"/>
</dbReference>
<gene>
    <name evidence="1" type="ORF">HCJ59_06070</name>
</gene>
<dbReference type="Proteomes" id="UP000587800">
    <property type="component" value="Unassembled WGS sequence"/>
</dbReference>
<keyword evidence="2" id="KW-1185">Reference proteome</keyword>
<evidence type="ECO:0000313" key="2">
    <source>
        <dbReference type="Proteomes" id="UP000587800"/>
    </source>
</evidence>
<comment type="caution">
    <text evidence="1">The sequence shown here is derived from an EMBL/GenBank/DDBJ whole genome shotgun (WGS) entry which is preliminary data.</text>
</comment>
<evidence type="ECO:0000313" key="1">
    <source>
        <dbReference type="EMBL" id="MBC1509458.1"/>
    </source>
</evidence>
<organism evidence="1 2">
    <name type="scientific">Listeria immobilis</name>
    <dbReference type="NCBI Taxonomy" id="2713502"/>
    <lineage>
        <taxon>Bacteria</taxon>
        <taxon>Bacillati</taxon>
        <taxon>Bacillota</taxon>
        <taxon>Bacilli</taxon>
        <taxon>Bacillales</taxon>
        <taxon>Listeriaceae</taxon>
        <taxon>Listeria</taxon>
    </lineage>
</organism>
<accession>A0ABR6SUU8</accession>
<name>A0ABR6SUU8_9LIST</name>
<reference evidence="1 2" key="1">
    <citation type="submission" date="2020-03" db="EMBL/GenBank/DDBJ databases">
        <title>Soil Listeria distribution.</title>
        <authorList>
            <person name="Liao J."/>
            <person name="Wiedmann M."/>
        </authorList>
    </citation>
    <scope>NUCLEOTIDE SEQUENCE [LARGE SCALE GENOMIC DNA]</scope>
    <source>
        <strain evidence="1 2">FSL L7-1515</strain>
    </source>
</reference>
<proteinExistence type="predicted"/>
<protein>
    <submittedName>
        <fullName evidence="1">Uncharacterized protein</fullName>
    </submittedName>
</protein>
<sequence length="84" mass="9869">MGTRLSLMRKTFKIWLKVTWKSGLCKNISLEVEARTFQEAFKKAEKMLPKNKIRKVKHLQADIIGYIYDPQVKGADNFGQRKIR</sequence>